<evidence type="ECO:0000313" key="3">
    <source>
        <dbReference type="EMBL" id="NYD42314.1"/>
    </source>
</evidence>
<dbReference type="EMBL" id="JACCBG010000001">
    <property type="protein sequence ID" value="NYD42314.1"/>
    <property type="molecule type" value="Genomic_DNA"/>
</dbReference>
<gene>
    <name evidence="3" type="ORF">BJZ21_002397</name>
</gene>
<name>A0A7Y9E718_9ACTN</name>
<evidence type="ECO:0000313" key="4">
    <source>
        <dbReference type="Proteomes" id="UP000535511"/>
    </source>
</evidence>
<keyword evidence="1" id="KW-0175">Coiled coil</keyword>
<dbReference type="RefSeq" id="WP_179663965.1">
    <property type="nucleotide sequence ID" value="NZ_JACCBG010000001.1"/>
</dbReference>
<reference evidence="3 4" key="1">
    <citation type="submission" date="2020-07" db="EMBL/GenBank/DDBJ databases">
        <title>Sequencing the genomes of 1000 actinobacteria strains.</title>
        <authorList>
            <person name="Klenk H.-P."/>
        </authorList>
    </citation>
    <scope>NUCLEOTIDE SEQUENCE [LARGE SCALE GENOMIC DNA]</scope>
    <source>
        <strain evidence="3 4">DSM 21350</strain>
    </source>
</reference>
<dbReference type="Pfam" id="PF05991">
    <property type="entry name" value="NYN_YacP"/>
    <property type="match status" value="1"/>
</dbReference>
<dbReference type="InterPro" id="IPR010298">
    <property type="entry name" value="YacP-like"/>
</dbReference>
<feature type="coiled-coil region" evidence="1">
    <location>
        <begin position="208"/>
        <end position="242"/>
    </location>
</feature>
<proteinExistence type="predicted"/>
<sequence length="434" mass="46132">MTAVSQPPLALGELPDAVRVRVVALTAEVLPQVVRLPPALRRVAGFAPQRRTRLGATAITDALDGDEDLRERIGTQVAARSSHEAAALVAGDAEGDPAEVAALAWLVRPEGWEQLVAARTEEIRTRHEAASRDTGEAVRLRDRLAEAEQALRDLRQRSRAQVEEYKAENASLRRKLGESRAAERATREAAAGYEHEAEQARTRAAAQAAVQDKELRRLRERIDQLEAEVVAGRRAARSERDEVTLRARLLLDTVIDAASGLRRELALPSVDGAPGDRLEAGLARAAGERAGGSVSAPSANSSRLERVLALPRARLVVDGYNVSKTAWPTAPLEAQRGRLVAGLAPLVARLGVETTVVFDAAAATARTAAPAPRGVKVVFSPEGVIADDVIRDLVAAEPAGRVVVVVSSDQQVASDVARAGARPFASGALVELLS</sequence>
<protein>
    <submittedName>
        <fullName evidence="3">Putative RNA-binding protein with PIN domain</fullName>
    </submittedName>
</protein>
<feature type="region of interest" description="Disordered" evidence="2">
    <location>
        <begin position="173"/>
        <end position="195"/>
    </location>
</feature>
<accession>A0A7Y9E718</accession>
<dbReference type="AlphaFoldDB" id="A0A7Y9E718"/>
<feature type="compositionally biased region" description="Basic and acidic residues" evidence="2">
    <location>
        <begin position="175"/>
        <end position="195"/>
    </location>
</feature>
<dbReference type="PANTHER" id="PTHR34547">
    <property type="entry name" value="YACP-LIKE NYN DOMAIN PROTEIN"/>
    <property type="match status" value="1"/>
</dbReference>
<keyword evidence="4" id="KW-1185">Reference proteome</keyword>
<dbReference type="PANTHER" id="PTHR34547:SF1">
    <property type="entry name" value="YACP-LIKE NYN DOMAIN PROTEIN"/>
    <property type="match status" value="1"/>
</dbReference>
<evidence type="ECO:0000256" key="2">
    <source>
        <dbReference type="SAM" id="MobiDB-lite"/>
    </source>
</evidence>
<dbReference type="Proteomes" id="UP000535511">
    <property type="component" value="Unassembled WGS sequence"/>
</dbReference>
<comment type="caution">
    <text evidence="3">The sequence shown here is derived from an EMBL/GenBank/DDBJ whole genome shotgun (WGS) entry which is preliminary data.</text>
</comment>
<evidence type="ECO:0000256" key="1">
    <source>
        <dbReference type="SAM" id="Coils"/>
    </source>
</evidence>
<organism evidence="3 4">
    <name type="scientific">Nocardioides panaciterrulae</name>
    <dbReference type="NCBI Taxonomy" id="661492"/>
    <lineage>
        <taxon>Bacteria</taxon>
        <taxon>Bacillati</taxon>
        <taxon>Actinomycetota</taxon>
        <taxon>Actinomycetes</taxon>
        <taxon>Propionibacteriales</taxon>
        <taxon>Nocardioidaceae</taxon>
        <taxon>Nocardioides</taxon>
    </lineage>
</organism>